<evidence type="ECO:0000313" key="3">
    <source>
        <dbReference type="Proteomes" id="UP001176517"/>
    </source>
</evidence>
<dbReference type="AlphaFoldDB" id="A0AAN6GXS7"/>
<comment type="caution">
    <text evidence="2">The sequence shown here is derived from an EMBL/GenBank/DDBJ whole genome shotgun (WGS) entry which is preliminary data.</text>
</comment>
<feature type="non-terminal residue" evidence="2">
    <location>
        <position position="52"/>
    </location>
</feature>
<evidence type="ECO:0000256" key="1">
    <source>
        <dbReference type="SAM" id="MobiDB-lite"/>
    </source>
</evidence>
<dbReference type="Proteomes" id="UP001176517">
    <property type="component" value="Unassembled WGS sequence"/>
</dbReference>
<evidence type="ECO:0000313" key="2">
    <source>
        <dbReference type="EMBL" id="KAK0557162.1"/>
    </source>
</evidence>
<proteinExistence type="predicted"/>
<organism evidence="2 3">
    <name type="scientific">Tilletia horrida</name>
    <dbReference type="NCBI Taxonomy" id="155126"/>
    <lineage>
        <taxon>Eukaryota</taxon>
        <taxon>Fungi</taxon>
        <taxon>Dikarya</taxon>
        <taxon>Basidiomycota</taxon>
        <taxon>Ustilaginomycotina</taxon>
        <taxon>Exobasidiomycetes</taxon>
        <taxon>Tilletiales</taxon>
        <taxon>Tilletiaceae</taxon>
        <taxon>Tilletia</taxon>
    </lineage>
</organism>
<name>A0AAN6GXS7_9BASI</name>
<keyword evidence="3" id="KW-1185">Reference proteome</keyword>
<feature type="region of interest" description="Disordered" evidence="1">
    <location>
        <begin position="1"/>
        <end position="52"/>
    </location>
</feature>
<sequence length="52" mass="5655">MTRGLPIASPKAVRMPNSGDDDDDPPFPKGWTLELQSRSDGSRDSLKDNVLA</sequence>
<dbReference type="EMBL" id="JAPDMZ010000007">
    <property type="protein sequence ID" value="KAK0557162.1"/>
    <property type="molecule type" value="Genomic_DNA"/>
</dbReference>
<protein>
    <submittedName>
        <fullName evidence="2">Uncharacterized protein</fullName>
    </submittedName>
</protein>
<gene>
    <name evidence="2" type="ORF">OC846_000612</name>
</gene>
<accession>A0AAN6GXS7</accession>
<feature type="compositionally biased region" description="Basic and acidic residues" evidence="1">
    <location>
        <begin position="40"/>
        <end position="52"/>
    </location>
</feature>
<reference evidence="2" key="1">
    <citation type="journal article" date="2023" name="PhytoFront">
        <title>Draft Genome Resources of Seven Strains of Tilletia horrida, Causal Agent of Kernel Smut of Rice.</title>
        <authorList>
            <person name="Khanal S."/>
            <person name="Antony Babu S."/>
            <person name="Zhou X.G."/>
        </authorList>
    </citation>
    <scope>NUCLEOTIDE SEQUENCE</scope>
    <source>
        <strain evidence="2">TX6</strain>
    </source>
</reference>